<dbReference type="Pfam" id="PF13180">
    <property type="entry name" value="PDZ_2"/>
    <property type="match status" value="1"/>
</dbReference>
<dbReference type="SUPFAM" id="SSF50156">
    <property type="entry name" value="PDZ domain-like"/>
    <property type="match status" value="1"/>
</dbReference>
<dbReference type="Gene3D" id="3.20.190.20">
    <property type="match status" value="1"/>
</dbReference>
<dbReference type="InterPro" id="IPR043504">
    <property type="entry name" value="Peptidase_S1_PA_chymotrypsin"/>
</dbReference>
<dbReference type="PANTHER" id="PTHR45980">
    <property type="match status" value="1"/>
</dbReference>
<dbReference type="PANTHER" id="PTHR45980:SF9">
    <property type="entry name" value="PROTEASE DO-LIKE 10, MITOCHONDRIAL-RELATED"/>
    <property type="match status" value="1"/>
</dbReference>
<feature type="domain" description="PDZ" evidence="5">
    <location>
        <begin position="238"/>
        <end position="331"/>
    </location>
</feature>
<sequence length="502" mass="55101">MFSRRIAVVLVSLVSVVLAASAQASLSKDYNKVKNAVIKIYSTLTPPDYFTPWRLLNSQQSSGSGAVIAGNRILTNAHVIADASYLQVQKNGQPKKYLAYVDFVSHEADLAILKVEDESFFDGISPLKVGKLPEPLETVSVFGYPFGGNTLSITQGVLSRVEHQFYAHAGGYLLAGQIDAAINPGNSGGPVIAGNKIVGVVMQANTGARAENLGYFVPPSVIRHILKDADDSEHNGFVNLGLRTQSLESPALRAAHQLKDDESGALVVKVFEGSASEGKLFPGDVILAIDDYDVAEDRSIEFRKNQRTNFKYALDQHHVGDNITLSISRQGKKQTVNITAAPSRRNYSLVLAERFGQQPSYFIYGGVVFVPLNMNLIKRWGSSWHSKAPIDFLSARGQWRSPEKTELVVALKVLPADVNLGFHDWKNWIIETVNGEPIRDFTSFVEQVRSNQSDFLTLSDSDGYQVILNKAESESSLPDILARYRVPMPFSSDLEPVAMAEK</sequence>
<dbReference type="EMBL" id="JACHHT010000001">
    <property type="protein sequence ID" value="MBB6520564.1"/>
    <property type="molecule type" value="Genomic_DNA"/>
</dbReference>
<dbReference type="InterPro" id="IPR036034">
    <property type="entry name" value="PDZ_sf"/>
</dbReference>
<dbReference type="SUPFAM" id="SSF50494">
    <property type="entry name" value="Trypsin-like serine proteases"/>
    <property type="match status" value="1"/>
</dbReference>
<dbReference type="GO" id="GO:0006508">
    <property type="term" value="P:proteolysis"/>
    <property type="evidence" value="ECO:0007669"/>
    <property type="project" value="UniProtKB-KW"/>
</dbReference>
<dbReference type="RefSeq" id="WP_166850869.1">
    <property type="nucleotide sequence ID" value="NZ_JAAONY010000001.1"/>
</dbReference>
<accession>A0A7X0MW58</accession>
<dbReference type="Pfam" id="PF17815">
    <property type="entry name" value="PDZ_3"/>
    <property type="match status" value="1"/>
</dbReference>
<feature type="chain" id="PRO_5031072686" evidence="4">
    <location>
        <begin position="25"/>
        <end position="502"/>
    </location>
</feature>
<feature type="signal peptide" evidence="4">
    <location>
        <begin position="1"/>
        <end position="24"/>
    </location>
</feature>
<evidence type="ECO:0000313" key="7">
    <source>
        <dbReference type="Proteomes" id="UP000528457"/>
    </source>
</evidence>
<dbReference type="InterPro" id="IPR046449">
    <property type="entry name" value="DEGP_PDZ_sf"/>
</dbReference>
<keyword evidence="2" id="KW-0378">Hydrolase</keyword>
<evidence type="ECO:0000256" key="3">
    <source>
        <dbReference type="ARBA" id="ARBA00022825"/>
    </source>
</evidence>
<proteinExistence type="predicted"/>
<dbReference type="InterPro" id="IPR041517">
    <property type="entry name" value="DEGP_PDZ"/>
</dbReference>
<protein>
    <submittedName>
        <fullName evidence="6">S1-C subfamily serine protease</fullName>
    </submittedName>
</protein>
<dbReference type="InterPro" id="IPR009003">
    <property type="entry name" value="Peptidase_S1_PA"/>
</dbReference>
<dbReference type="PRINTS" id="PR00834">
    <property type="entry name" value="PROTEASES2C"/>
</dbReference>
<evidence type="ECO:0000259" key="5">
    <source>
        <dbReference type="SMART" id="SM00228"/>
    </source>
</evidence>
<comment type="caution">
    <text evidence="6">The sequence shown here is derived from an EMBL/GenBank/DDBJ whole genome shotgun (WGS) entry which is preliminary data.</text>
</comment>
<name>A0A7X0MW58_9GAMM</name>
<keyword evidence="1 6" id="KW-0645">Protease</keyword>
<dbReference type="Gene3D" id="2.30.42.10">
    <property type="match status" value="1"/>
</dbReference>
<organism evidence="6 7">
    <name type="scientific">Pseudoteredinibacter isoporae</name>
    <dbReference type="NCBI Taxonomy" id="570281"/>
    <lineage>
        <taxon>Bacteria</taxon>
        <taxon>Pseudomonadati</taxon>
        <taxon>Pseudomonadota</taxon>
        <taxon>Gammaproteobacteria</taxon>
        <taxon>Cellvibrionales</taxon>
        <taxon>Cellvibrionaceae</taxon>
        <taxon>Pseudoteredinibacter</taxon>
    </lineage>
</organism>
<keyword evidence="7" id="KW-1185">Reference proteome</keyword>
<dbReference type="SMART" id="SM00228">
    <property type="entry name" value="PDZ"/>
    <property type="match status" value="1"/>
</dbReference>
<dbReference type="InterPro" id="IPR001478">
    <property type="entry name" value="PDZ"/>
</dbReference>
<evidence type="ECO:0000313" key="6">
    <source>
        <dbReference type="EMBL" id="MBB6520564.1"/>
    </source>
</evidence>
<evidence type="ECO:0000256" key="4">
    <source>
        <dbReference type="SAM" id="SignalP"/>
    </source>
</evidence>
<dbReference type="AlphaFoldDB" id="A0A7X0MW58"/>
<dbReference type="Proteomes" id="UP000528457">
    <property type="component" value="Unassembled WGS sequence"/>
</dbReference>
<keyword evidence="3" id="KW-0720">Serine protease</keyword>
<evidence type="ECO:0000256" key="2">
    <source>
        <dbReference type="ARBA" id="ARBA00022801"/>
    </source>
</evidence>
<dbReference type="GO" id="GO:0004252">
    <property type="term" value="F:serine-type endopeptidase activity"/>
    <property type="evidence" value="ECO:0007669"/>
    <property type="project" value="InterPro"/>
</dbReference>
<evidence type="ECO:0000256" key="1">
    <source>
        <dbReference type="ARBA" id="ARBA00022670"/>
    </source>
</evidence>
<dbReference type="InterPro" id="IPR001940">
    <property type="entry name" value="Peptidase_S1C"/>
</dbReference>
<gene>
    <name evidence="6" type="ORF">HNR48_000842</name>
</gene>
<keyword evidence="4" id="KW-0732">Signal</keyword>
<dbReference type="CDD" id="cd06779">
    <property type="entry name" value="cpPDZ_Deg_HtrA-like"/>
    <property type="match status" value="1"/>
</dbReference>
<dbReference type="Pfam" id="PF13365">
    <property type="entry name" value="Trypsin_2"/>
    <property type="match status" value="1"/>
</dbReference>
<dbReference type="InParanoid" id="A0A7X0MW58"/>
<dbReference type="Gene3D" id="2.40.10.10">
    <property type="entry name" value="Trypsin-like serine proteases"/>
    <property type="match status" value="2"/>
</dbReference>
<reference evidence="6 7" key="1">
    <citation type="submission" date="2020-08" db="EMBL/GenBank/DDBJ databases">
        <title>Genomic Encyclopedia of Type Strains, Phase IV (KMG-IV): sequencing the most valuable type-strain genomes for metagenomic binning, comparative biology and taxonomic classification.</title>
        <authorList>
            <person name="Goeker M."/>
        </authorList>
    </citation>
    <scope>NUCLEOTIDE SEQUENCE [LARGE SCALE GENOMIC DNA]</scope>
    <source>
        <strain evidence="6 7">DSM 22368</strain>
    </source>
</reference>